<dbReference type="NCBIfam" id="TIGR01730">
    <property type="entry name" value="RND_mfp"/>
    <property type="match status" value="1"/>
</dbReference>
<dbReference type="Pfam" id="PF25954">
    <property type="entry name" value="Beta-barrel_RND_2"/>
    <property type="match status" value="1"/>
</dbReference>
<dbReference type="EMBL" id="CP036280">
    <property type="protein sequence ID" value="QDU70541.1"/>
    <property type="molecule type" value="Genomic_DNA"/>
</dbReference>
<protein>
    <submittedName>
        <fullName evidence="6">Macrolide export protein MacA</fullName>
    </submittedName>
</protein>
<dbReference type="InterPro" id="IPR058792">
    <property type="entry name" value="Beta-barrel_RND_2"/>
</dbReference>
<dbReference type="AlphaFoldDB" id="A0A518BUB5"/>
<proteinExistence type="inferred from homology"/>
<dbReference type="SUPFAM" id="SSF111369">
    <property type="entry name" value="HlyD-like secretion proteins"/>
    <property type="match status" value="1"/>
</dbReference>
<dbReference type="OrthoDB" id="281360at2"/>
<dbReference type="Gene3D" id="2.40.420.20">
    <property type="match status" value="1"/>
</dbReference>
<feature type="compositionally biased region" description="Pro residues" evidence="3">
    <location>
        <begin position="397"/>
        <end position="406"/>
    </location>
</feature>
<dbReference type="GO" id="GO:0015562">
    <property type="term" value="F:efflux transmembrane transporter activity"/>
    <property type="evidence" value="ECO:0007669"/>
    <property type="project" value="TreeGrafter"/>
</dbReference>
<evidence type="ECO:0000313" key="6">
    <source>
        <dbReference type="EMBL" id="QDU70541.1"/>
    </source>
</evidence>
<dbReference type="PANTHER" id="PTHR30469:SF15">
    <property type="entry name" value="HLYD FAMILY OF SECRETION PROTEINS"/>
    <property type="match status" value="1"/>
</dbReference>
<dbReference type="Proteomes" id="UP000320386">
    <property type="component" value="Chromosome"/>
</dbReference>
<comment type="similarity">
    <text evidence="1">Belongs to the membrane fusion protein (MFP) (TC 8.A.1) family.</text>
</comment>
<feature type="transmembrane region" description="Helical" evidence="4">
    <location>
        <begin position="12"/>
        <end position="29"/>
    </location>
</feature>
<keyword evidence="4" id="KW-0472">Membrane</keyword>
<dbReference type="PANTHER" id="PTHR30469">
    <property type="entry name" value="MULTIDRUG RESISTANCE PROTEIN MDTA"/>
    <property type="match status" value="1"/>
</dbReference>
<keyword evidence="4" id="KW-0812">Transmembrane</keyword>
<feature type="region of interest" description="Disordered" evidence="3">
    <location>
        <begin position="385"/>
        <end position="406"/>
    </location>
</feature>
<evidence type="ECO:0000256" key="2">
    <source>
        <dbReference type="SAM" id="Coils"/>
    </source>
</evidence>
<keyword evidence="7" id="KW-1185">Reference proteome</keyword>
<accession>A0A518BUB5</accession>
<sequence length="406" mass="43848">METPVFRSRHLIPLILTGILLAAAALFFLPNNVGPADQSPGGDGPALAVPVEVARIQRGSIELRRTFTGSLEARSTMAVAAKISGRVASIEVDLADPVTNGAEVVILDDDEEQQALVQAEAELAVAEAGLTEARDALEIAERKMQRQTLLRERGVASEAQMDTVRAEQLAARSRVAVAEAQRERARATLQTARIRLGYTRVMAAWEAGDDRRVVAQRYVEQGDTVAANTTLLTIVELDPIKAVVFVTERDYARLRPGQHVTISTDSYEDRVFTGKVARVSPVFESSSRQARVELLVPNPGRLLKPGMFVRAETILDAAQDATIVPSGALVRRADRPVLFLLDEQAMRVRMSPVETGIESGGRVQILTSDLSGRVVTLGHQLLDDGSSVTVPADEKPVTPPEDPTGS</sequence>
<dbReference type="KEGG" id="mcad:Pan265_03690"/>
<organism evidence="6 7">
    <name type="scientific">Mucisphaera calidilacus</name>
    <dbReference type="NCBI Taxonomy" id="2527982"/>
    <lineage>
        <taxon>Bacteria</taxon>
        <taxon>Pseudomonadati</taxon>
        <taxon>Planctomycetota</taxon>
        <taxon>Phycisphaerae</taxon>
        <taxon>Phycisphaerales</taxon>
        <taxon>Phycisphaeraceae</taxon>
        <taxon>Mucisphaera</taxon>
    </lineage>
</organism>
<dbReference type="FunFam" id="2.40.30.170:FF:000010">
    <property type="entry name" value="Efflux RND transporter periplasmic adaptor subunit"/>
    <property type="match status" value="1"/>
</dbReference>
<evidence type="ECO:0000256" key="4">
    <source>
        <dbReference type="SAM" id="Phobius"/>
    </source>
</evidence>
<keyword evidence="4" id="KW-1133">Transmembrane helix</keyword>
<dbReference type="Gene3D" id="1.10.287.470">
    <property type="entry name" value="Helix hairpin bin"/>
    <property type="match status" value="1"/>
</dbReference>
<evidence type="ECO:0000259" key="5">
    <source>
        <dbReference type="Pfam" id="PF25954"/>
    </source>
</evidence>
<feature type="coiled-coil region" evidence="2">
    <location>
        <begin position="116"/>
        <end position="150"/>
    </location>
</feature>
<reference evidence="6 7" key="1">
    <citation type="submission" date="2019-02" db="EMBL/GenBank/DDBJ databases">
        <title>Deep-cultivation of Planctomycetes and their phenomic and genomic characterization uncovers novel biology.</title>
        <authorList>
            <person name="Wiegand S."/>
            <person name="Jogler M."/>
            <person name="Boedeker C."/>
            <person name="Pinto D."/>
            <person name="Vollmers J."/>
            <person name="Rivas-Marin E."/>
            <person name="Kohn T."/>
            <person name="Peeters S.H."/>
            <person name="Heuer A."/>
            <person name="Rast P."/>
            <person name="Oberbeckmann S."/>
            <person name="Bunk B."/>
            <person name="Jeske O."/>
            <person name="Meyerdierks A."/>
            <person name="Storesund J.E."/>
            <person name="Kallscheuer N."/>
            <person name="Luecker S."/>
            <person name="Lage O.M."/>
            <person name="Pohl T."/>
            <person name="Merkel B.J."/>
            <person name="Hornburger P."/>
            <person name="Mueller R.-W."/>
            <person name="Bruemmer F."/>
            <person name="Labrenz M."/>
            <person name="Spormann A.M."/>
            <person name="Op den Camp H."/>
            <person name="Overmann J."/>
            <person name="Amann R."/>
            <person name="Jetten M.S.M."/>
            <person name="Mascher T."/>
            <person name="Medema M.H."/>
            <person name="Devos D.P."/>
            <person name="Kaster A.-K."/>
            <person name="Ovreas L."/>
            <person name="Rohde M."/>
            <person name="Galperin M.Y."/>
            <person name="Jogler C."/>
        </authorList>
    </citation>
    <scope>NUCLEOTIDE SEQUENCE [LARGE SCALE GENOMIC DNA]</scope>
    <source>
        <strain evidence="6 7">Pan265</strain>
    </source>
</reference>
<feature type="domain" description="CusB-like beta-barrel" evidence="5">
    <location>
        <begin position="245"/>
        <end position="312"/>
    </location>
</feature>
<dbReference type="GO" id="GO:1990281">
    <property type="term" value="C:efflux pump complex"/>
    <property type="evidence" value="ECO:0007669"/>
    <property type="project" value="TreeGrafter"/>
</dbReference>
<dbReference type="InterPro" id="IPR006143">
    <property type="entry name" value="RND_pump_MFP"/>
</dbReference>
<name>A0A518BUB5_9BACT</name>
<gene>
    <name evidence="6" type="primary">macA</name>
    <name evidence="6" type="ORF">Pan265_03690</name>
</gene>
<evidence type="ECO:0000313" key="7">
    <source>
        <dbReference type="Proteomes" id="UP000320386"/>
    </source>
</evidence>
<keyword evidence="2" id="KW-0175">Coiled coil</keyword>
<evidence type="ECO:0000256" key="3">
    <source>
        <dbReference type="SAM" id="MobiDB-lite"/>
    </source>
</evidence>
<evidence type="ECO:0000256" key="1">
    <source>
        <dbReference type="ARBA" id="ARBA00009477"/>
    </source>
</evidence>
<dbReference type="Gene3D" id="2.40.30.170">
    <property type="match status" value="1"/>
</dbReference>